<reference evidence="2" key="1">
    <citation type="submission" date="2016-10" db="EMBL/GenBank/DDBJ databases">
        <authorList>
            <person name="Varghese N."/>
            <person name="Submissions S."/>
        </authorList>
    </citation>
    <scope>NUCLEOTIDE SEQUENCE [LARGE SCALE GENOMIC DNA]</scope>
    <source>
        <strain evidence="2">DSM 23095</strain>
    </source>
</reference>
<evidence type="ECO:0000313" key="1">
    <source>
        <dbReference type="EMBL" id="SDD16467.1"/>
    </source>
</evidence>
<proteinExistence type="predicted"/>
<dbReference type="OrthoDB" id="660041at2"/>
<evidence type="ECO:0008006" key="3">
    <source>
        <dbReference type="Google" id="ProtNLM"/>
    </source>
</evidence>
<name>A0A1G6SJZ3_9BACT</name>
<gene>
    <name evidence="1" type="ORF">SAMN04488104_101728</name>
</gene>
<dbReference type="AlphaFoldDB" id="A0A1G6SJZ3"/>
<protein>
    <recommendedName>
        <fullName evidence="3">N-acetyltransferase domain-containing protein</fullName>
    </recommendedName>
</protein>
<keyword evidence="2" id="KW-1185">Reference proteome</keyword>
<organism evidence="1 2">
    <name type="scientific">Algoriphagus faecimaris</name>
    <dbReference type="NCBI Taxonomy" id="686796"/>
    <lineage>
        <taxon>Bacteria</taxon>
        <taxon>Pseudomonadati</taxon>
        <taxon>Bacteroidota</taxon>
        <taxon>Cytophagia</taxon>
        <taxon>Cytophagales</taxon>
        <taxon>Cyclobacteriaceae</taxon>
        <taxon>Algoriphagus</taxon>
    </lineage>
</organism>
<sequence length="228" mass="25383">MFKLIAFKAIDDPERCQKFIDGHRQVLESIGVKKVTSANDSWTENPDVIVVIVESDEDGLIYGGARIHKANDRFPLPMVEAIEDLDESIKEVISKDLDAGTGEICGLWNSRKITGMGIGAIFMSKACLALTPKLGLSSLYALFAPTTVKLGLEMGYEILTQVGNNGTFYYPKLDLIATAMKLHDAVGLPRMADDIRSSIFEIRDNQRLIIQENYRGRDVTLEYTSYIE</sequence>
<dbReference type="EMBL" id="FNAC01000017">
    <property type="protein sequence ID" value="SDD16467.1"/>
    <property type="molecule type" value="Genomic_DNA"/>
</dbReference>
<accession>A0A1G6SJZ3</accession>
<dbReference type="STRING" id="686796.SAMN04488104_101728"/>
<evidence type="ECO:0000313" key="2">
    <source>
        <dbReference type="Proteomes" id="UP000199060"/>
    </source>
</evidence>
<dbReference type="Proteomes" id="UP000199060">
    <property type="component" value="Unassembled WGS sequence"/>
</dbReference>
<dbReference type="RefSeq" id="WP_087939243.1">
    <property type="nucleotide sequence ID" value="NZ_FNAC01000017.1"/>
</dbReference>